<name>A0ABU2SXJ8_9ACTN</name>
<evidence type="ECO:0000313" key="3">
    <source>
        <dbReference type="Proteomes" id="UP001180531"/>
    </source>
</evidence>
<dbReference type="RefSeq" id="WP_311615783.1">
    <property type="nucleotide sequence ID" value="NZ_JAVRFI010000035.1"/>
</dbReference>
<dbReference type="EMBL" id="JAVRFI010000035">
    <property type="protein sequence ID" value="MDT0453681.1"/>
    <property type="molecule type" value="Genomic_DNA"/>
</dbReference>
<proteinExistence type="predicted"/>
<feature type="transmembrane region" description="Helical" evidence="1">
    <location>
        <begin position="15"/>
        <end position="38"/>
    </location>
</feature>
<reference evidence="2" key="1">
    <citation type="submission" date="2024-05" db="EMBL/GenBank/DDBJ databases">
        <title>30 novel species of actinomycetes from the DSMZ collection.</title>
        <authorList>
            <person name="Nouioui I."/>
        </authorList>
    </citation>
    <scope>NUCLEOTIDE SEQUENCE</scope>
    <source>
        <strain evidence="2">DSM 40473</strain>
    </source>
</reference>
<feature type="transmembrane region" description="Helical" evidence="1">
    <location>
        <begin position="44"/>
        <end position="69"/>
    </location>
</feature>
<organism evidence="2 3">
    <name type="scientific">Streptomyces hesseae</name>
    <dbReference type="NCBI Taxonomy" id="3075519"/>
    <lineage>
        <taxon>Bacteria</taxon>
        <taxon>Bacillati</taxon>
        <taxon>Actinomycetota</taxon>
        <taxon>Actinomycetes</taxon>
        <taxon>Kitasatosporales</taxon>
        <taxon>Streptomycetaceae</taxon>
        <taxon>Streptomyces</taxon>
    </lineage>
</organism>
<keyword evidence="1" id="KW-0812">Transmembrane</keyword>
<accession>A0ABU2SXJ8</accession>
<evidence type="ECO:0000256" key="1">
    <source>
        <dbReference type="SAM" id="Phobius"/>
    </source>
</evidence>
<evidence type="ECO:0000313" key="2">
    <source>
        <dbReference type="EMBL" id="MDT0453681.1"/>
    </source>
</evidence>
<gene>
    <name evidence="2" type="ORF">RM609_32060</name>
</gene>
<sequence>MVNTDPAAPRRGVRWLVWAVYGLAAGVTANGAAMLAASAADGSVLVQILVAGAVVLAAGWIAPTVLASVRRRRFRRPPMPRPPRAGSRR</sequence>
<comment type="caution">
    <text evidence="2">The sequence shown here is derived from an EMBL/GenBank/DDBJ whole genome shotgun (WGS) entry which is preliminary data.</text>
</comment>
<keyword evidence="1" id="KW-0472">Membrane</keyword>
<keyword evidence="1" id="KW-1133">Transmembrane helix</keyword>
<keyword evidence="3" id="KW-1185">Reference proteome</keyword>
<evidence type="ECO:0008006" key="4">
    <source>
        <dbReference type="Google" id="ProtNLM"/>
    </source>
</evidence>
<protein>
    <recommendedName>
        <fullName evidence="4">Secreted protein</fullName>
    </recommendedName>
</protein>
<dbReference type="Proteomes" id="UP001180531">
    <property type="component" value="Unassembled WGS sequence"/>
</dbReference>